<evidence type="ECO:0000256" key="1">
    <source>
        <dbReference type="ARBA" id="ARBA00023015"/>
    </source>
</evidence>
<keyword evidence="1" id="KW-0805">Transcription regulation</keyword>
<feature type="domain" description="HTH gntR-type" evidence="4">
    <location>
        <begin position="13"/>
        <end position="81"/>
    </location>
</feature>
<evidence type="ECO:0000313" key="5">
    <source>
        <dbReference type="EMBL" id="AZI57341.1"/>
    </source>
</evidence>
<dbReference type="PANTHER" id="PTHR44846">
    <property type="entry name" value="MANNOSYL-D-GLYCERATE TRANSPORT/METABOLISM SYSTEM REPRESSOR MNGR-RELATED"/>
    <property type="match status" value="1"/>
</dbReference>
<dbReference type="Gene3D" id="3.40.1410.10">
    <property type="entry name" value="Chorismate lyase-like"/>
    <property type="match status" value="1"/>
</dbReference>
<dbReference type="InterPro" id="IPR050679">
    <property type="entry name" value="Bact_HTH_transcr_reg"/>
</dbReference>
<dbReference type="InterPro" id="IPR000524">
    <property type="entry name" value="Tscrpt_reg_HTH_GntR"/>
</dbReference>
<dbReference type="PANTHER" id="PTHR44846:SF17">
    <property type="entry name" value="GNTR-FAMILY TRANSCRIPTIONAL REGULATOR"/>
    <property type="match status" value="1"/>
</dbReference>
<dbReference type="GO" id="GO:0045892">
    <property type="term" value="P:negative regulation of DNA-templated transcription"/>
    <property type="evidence" value="ECO:0007669"/>
    <property type="project" value="TreeGrafter"/>
</dbReference>
<dbReference type="InterPro" id="IPR036390">
    <property type="entry name" value="WH_DNA-bd_sf"/>
</dbReference>
<dbReference type="InterPro" id="IPR036388">
    <property type="entry name" value="WH-like_DNA-bd_sf"/>
</dbReference>
<dbReference type="Pfam" id="PF00392">
    <property type="entry name" value="GntR"/>
    <property type="match status" value="1"/>
</dbReference>
<dbReference type="RefSeq" id="WP_124798026.1">
    <property type="nucleotide sequence ID" value="NZ_CP034170.1"/>
</dbReference>
<keyword evidence="2" id="KW-0238">DNA-binding</keyword>
<evidence type="ECO:0000256" key="2">
    <source>
        <dbReference type="ARBA" id="ARBA00023125"/>
    </source>
</evidence>
<keyword evidence="6" id="KW-1185">Reference proteome</keyword>
<dbReference type="SUPFAM" id="SSF64288">
    <property type="entry name" value="Chorismate lyase-like"/>
    <property type="match status" value="1"/>
</dbReference>
<dbReference type="AlphaFoldDB" id="A0A3G8ZU77"/>
<dbReference type="OrthoDB" id="3182938at2"/>
<organism evidence="5 6">
    <name type="scientific">Nakamurella antarctica</name>
    <dbReference type="NCBI Taxonomy" id="1902245"/>
    <lineage>
        <taxon>Bacteria</taxon>
        <taxon>Bacillati</taxon>
        <taxon>Actinomycetota</taxon>
        <taxon>Actinomycetes</taxon>
        <taxon>Nakamurellales</taxon>
        <taxon>Nakamurellaceae</taxon>
        <taxon>Nakamurella</taxon>
    </lineage>
</organism>
<reference evidence="5 6" key="1">
    <citation type="submission" date="2018-11" db="EMBL/GenBank/DDBJ databases">
        <authorList>
            <person name="Da X."/>
        </authorList>
    </citation>
    <scope>NUCLEOTIDE SEQUENCE [LARGE SCALE GENOMIC DNA]</scope>
    <source>
        <strain evidence="5 6">S14-144</strain>
    </source>
</reference>
<dbReference type="SMART" id="SM00866">
    <property type="entry name" value="UTRA"/>
    <property type="match status" value="1"/>
</dbReference>
<dbReference type="EMBL" id="CP034170">
    <property type="protein sequence ID" value="AZI57341.1"/>
    <property type="molecule type" value="Genomic_DNA"/>
</dbReference>
<sequence>MLCQLTLDRTGPTPLYLQLARFFEELIARGELVPGERIDTEVVIAQTLGLSRPTVARAINELVDKGLLLRRRGFGTEVSNAVEHREVELTSLFEDLVRNGRKPRTQVLAIECDVRNPKAALLLGLDSDCPLVHLKRLRLAENQPIAVMDNWLPMSFADLTQAQLTEDGLYGVLRARGSGPAMARQQIGAKAAGVEEARLLQVRRGTPLMTMMSRAYDASGAVVECGRHVYRADVYSIEVMVQSDRT</sequence>
<gene>
    <name evidence="5" type="ORF">EH165_03360</name>
</gene>
<dbReference type="SUPFAM" id="SSF46785">
    <property type="entry name" value="Winged helix' DNA-binding domain"/>
    <property type="match status" value="1"/>
</dbReference>
<reference evidence="5 6" key="2">
    <citation type="submission" date="2018-12" db="EMBL/GenBank/DDBJ databases">
        <title>Nakamurella antarcticus sp. nov., isolated from Antarctica South Shetland Islands soil.</title>
        <authorList>
            <person name="Peng F."/>
        </authorList>
    </citation>
    <scope>NUCLEOTIDE SEQUENCE [LARGE SCALE GENOMIC DNA]</scope>
    <source>
        <strain evidence="5 6">S14-144</strain>
    </source>
</reference>
<evidence type="ECO:0000256" key="3">
    <source>
        <dbReference type="ARBA" id="ARBA00023163"/>
    </source>
</evidence>
<keyword evidence="3" id="KW-0804">Transcription</keyword>
<dbReference type="SMART" id="SM00345">
    <property type="entry name" value="HTH_GNTR"/>
    <property type="match status" value="1"/>
</dbReference>
<dbReference type="Pfam" id="PF07702">
    <property type="entry name" value="UTRA"/>
    <property type="match status" value="1"/>
</dbReference>
<dbReference type="CDD" id="cd07377">
    <property type="entry name" value="WHTH_GntR"/>
    <property type="match status" value="1"/>
</dbReference>
<dbReference type="PROSITE" id="PS50949">
    <property type="entry name" value="HTH_GNTR"/>
    <property type="match status" value="1"/>
</dbReference>
<protein>
    <submittedName>
        <fullName evidence="5">GntR family transcriptional regulator</fullName>
    </submittedName>
</protein>
<dbReference type="Gene3D" id="1.10.10.10">
    <property type="entry name" value="Winged helix-like DNA-binding domain superfamily/Winged helix DNA-binding domain"/>
    <property type="match status" value="1"/>
</dbReference>
<dbReference type="GO" id="GO:0003677">
    <property type="term" value="F:DNA binding"/>
    <property type="evidence" value="ECO:0007669"/>
    <property type="project" value="UniProtKB-KW"/>
</dbReference>
<evidence type="ECO:0000313" key="6">
    <source>
        <dbReference type="Proteomes" id="UP000268084"/>
    </source>
</evidence>
<dbReference type="InterPro" id="IPR011663">
    <property type="entry name" value="UTRA"/>
</dbReference>
<dbReference type="InterPro" id="IPR028978">
    <property type="entry name" value="Chorismate_lyase_/UTRA_dom_sf"/>
</dbReference>
<name>A0A3G8ZU77_9ACTN</name>
<accession>A0A3G8ZU77</accession>
<dbReference type="GO" id="GO:0003700">
    <property type="term" value="F:DNA-binding transcription factor activity"/>
    <property type="evidence" value="ECO:0007669"/>
    <property type="project" value="InterPro"/>
</dbReference>
<evidence type="ECO:0000259" key="4">
    <source>
        <dbReference type="PROSITE" id="PS50949"/>
    </source>
</evidence>
<dbReference type="Proteomes" id="UP000268084">
    <property type="component" value="Chromosome"/>
</dbReference>
<dbReference type="KEGG" id="nak:EH165_03360"/>
<proteinExistence type="predicted"/>